<organism evidence="3 4">
    <name type="scientific">Cylindrotheca closterium</name>
    <dbReference type="NCBI Taxonomy" id="2856"/>
    <lineage>
        <taxon>Eukaryota</taxon>
        <taxon>Sar</taxon>
        <taxon>Stramenopiles</taxon>
        <taxon>Ochrophyta</taxon>
        <taxon>Bacillariophyta</taxon>
        <taxon>Bacillariophyceae</taxon>
        <taxon>Bacillariophycidae</taxon>
        <taxon>Bacillariales</taxon>
        <taxon>Bacillariaceae</taxon>
        <taxon>Cylindrotheca</taxon>
    </lineage>
</organism>
<dbReference type="SMART" id="SM00176">
    <property type="entry name" value="RAN"/>
    <property type="match status" value="1"/>
</dbReference>
<dbReference type="SMART" id="SM00173">
    <property type="entry name" value="RAS"/>
    <property type="match status" value="1"/>
</dbReference>
<dbReference type="GO" id="GO:0003924">
    <property type="term" value="F:GTPase activity"/>
    <property type="evidence" value="ECO:0007669"/>
    <property type="project" value="InterPro"/>
</dbReference>
<dbReference type="SUPFAM" id="SSF52540">
    <property type="entry name" value="P-loop containing nucleoside triphosphate hydrolases"/>
    <property type="match status" value="1"/>
</dbReference>
<dbReference type="PANTHER" id="PTHR47978">
    <property type="match status" value="1"/>
</dbReference>
<dbReference type="AlphaFoldDB" id="A0AAD2CCQ2"/>
<dbReference type="Gene3D" id="3.40.50.300">
    <property type="entry name" value="P-loop containing nucleotide triphosphate hydrolases"/>
    <property type="match status" value="1"/>
</dbReference>
<name>A0AAD2CCQ2_9STRA</name>
<dbReference type="InterPro" id="IPR001806">
    <property type="entry name" value="Small_GTPase"/>
</dbReference>
<feature type="compositionally biased region" description="Polar residues" evidence="2">
    <location>
        <begin position="191"/>
        <end position="200"/>
    </location>
</feature>
<dbReference type="Pfam" id="PF00071">
    <property type="entry name" value="Ras"/>
    <property type="match status" value="1"/>
</dbReference>
<dbReference type="GO" id="GO:0005525">
    <property type="term" value="F:GTP binding"/>
    <property type="evidence" value="ECO:0007669"/>
    <property type="project" value="InterPro"/>
</dbReference>
<protein>
    <submittedName>
        <fullName evidence="3">Uncharacterized protein</fullName>
    </submittedName>
</protein>
<dbReference type="InterPro" id="IPR027417">
    <property type="entry name" value="P-loop_NTPase"/>
</dbReference>
<dbReference type="SMART" id="SM00175">
    <property type="entry name" value="RAB"/>
    <property type="match status" value="1"/>
</dbReference>
<accession>A0AAD2CCQ2</accession>
<dbReference type="InterPro" id="IPR005225">
    <property type="entry name" value="Small_GTP-bd"/>
</dbReference>
<evidence type="ECO:0000313" key="4">
    <source>
        <dbReference type="Proteomes" id="UP001295423"/>
    </source>
</evidence>
<gene>
    <name evidence="3" type="ORF">CYCCA115_LOCUS711</name>
</gene>
<proteinExistence type="predicted"/>
<evidence type="ECO:0000256" key="2">
    <source>
        <dbReference type="SAM" id="MobiDB-lite"/>
    </source>
</evidence>
<evidence type="ECO:0000313" key="3">
    <source>
        <dbReference type="EMBL" id="CAJ1915189.1"/>
    </source>
</evidence>
<dbReference type="PRINTS" id="PR00449">
    <property type="entry name" value="RASTRNSFRMNG"/>
</dbReference>
<dbReference type="NCBIfam" id="TIGR00231">
    <property type="entry name" value="small_GTP"/>
    <property type="match status" value="1"/>
</dbReference>
<keyword evidence="1" id="KW-0547">Nucleotide-binding</keyword>
<comment type="caution">
    <text evidence="3">The sequence shown here is derived from an EMBL/GenBank/DDBJ whole genome shotgun (WGS) entry which is preliminary data.</text>
</comment>
<dbReference type="Proteomes" id="UP001295423">
    <property type="component" value="Unassembled WGS sequence"/>
</dbReference>
<feature type="region of interest" description="Disordered" evidence="2">
    <location>
        <begin position="191"/>
        <end position="211"/>
    </location>
</feature>
<keyword evidence="4" id="KW-1185">Reference proteome</keyword>
<reference evidence="3" key="1">
    <citation type="submission" date="2023-08" db="EMBL/GenBank/DDBJ databases">
        <authorList>
            <person name="Audoor S."/>
            <person name="Bilcke G."/>
        </authorList>
    </citation>
    <scope>NUCLEOTIDE SEQUENCE</scope>
</reference>
<evidence type="ECO:0000256" key="1">
    <source>
        <dbReference type="ARBA" id="ARBA00022741"/>
    </source>
</evidence>
<dbReference type="PROSITE" id="PS51419">
    <property type="entry name" value="RAB"/>
    <property type="match status" value="1"/>
</dbReference>
<dbReference type="PROSITE" id="PS51421">
    <property type="entry name" value="RAS"/>
    <property type="match status" value="1"/>
</dbReference>
<dbReference type="EMBL" id="CAKOGP040000001">
    <property type="protein sequence ID" value="CAJ1915189.1"/>
    <property type="molecule type" value="Genomic_DNA"/>
</dbReference>
<dbReference type="FunFam" id="3.40.50.300:FF:000808">
    <property type="entry name" value="Small GTP-binding protein, putative"/>
    <property type="match status" value="1"/>
</dbReference>
<sequence length="279" mass="30941">MPQVQLPQAEFKVVMLGDAFTGKTSLVMRFAEGYYRETSRNATVGASFTTKRLTVRGVTSKIQIWDTSGQDQFKRLASMYYKQAAAAIICYDISSPETFEAVKSWIDELQSKATNRIVIGICATKSDLVRNADTAEVEQLAEQTGSIFFTTSAKDNTNVHLLFEKVAEQVLEIQQEQPDAISVNLVHGEETNLSPRQTPKPTMRAVAAGTPGKNTYNMANYMPDTPYIDEKKDADDIIVDHEKHKRKSGKKGQSNGMCGDTYLCGDLPEEMVQNNCTVS</sequence>
<dbReference type="SMART" id="SM00174">
    <property type="entry name" value="RHO"/>
    <property type="match status" value="1"/>
</dbReference>